<organism evidence="4 5">
    <name type="scientific">Anaerobaca lacustris</name>
    <dbReference type="NCBI Taxonomy" id="3044600"/>
    <lineage>
        <taxon>Bacteria</taxon>
        <taxon>Pseudomonadati</taxon>
        <taxon>Planctomycetota</taxon>
        <taxon>Phycisphaerae</taxon>
        <taxon>Sedimentisphaerales</taxon>
        <taxon>Anaerobacaceae</taxon>
        <taxon>Anaerobaca</taxon>
    </lineage>
</organism>
<dbReference type="PANTHER" id="PTHR47406:SF2">
    <property type="entry name" value="ALPHA GLUCURONIDASE N-TERMINAL DOMAIN-CONTAINING PROTEIN"/>
    <property type="match status" value="1"/>
</dbReference>
<name>A0AAW6TUM6_9BACT</name>
<evidence type="ECO:0000256" key="1">
    <source>
        <dbReference type="ARBA" id="ARBA00022801"/>
    </source>
</evidence>
<protein>
    <submittedName>
        <fullName evidence="4">DUF4838 domain-containing protein</fullName>
    </submittedName>
</protein>
<evidence type="ECO:0000313" key="4">
    <source>
        <dbReference type="EMBL" id="MDI6447424.1"/>
    </source>
</evidence>
<dbReference type="InterPro" id="IPR029018">
    <property type="entry name" value="Hex-like_dom2"/>
</dbReference>
<dbReference type="Pfam" id="PF16126">
    <property type="entry name" value="DUF4838"/>
    <property type="match status" value="1"/>
</dbReference>
<dbReference type="PANTHER" id="PTHR47406">
    <property type="entry name" value="COAGULATION FACTOR 5/8 TYPE, C-TERMINAL"/>
    <property type="match status" value="1"/>
</dbReference>
<comment type="caution">
    <text evidence="4">The sequence shown here is derived from an EMBL/GenBank/DDBJ whole genome shotgun (WGS) entry which is preliminary data.</text>
</comment>
<dbReference type="RefSeq" id="WP_349242834.1">
    <property type="nucleotide sequence ID" value="NZ_JASCXX010000001.1"/>
</dbReference>
<keyword evidence="5" id="KW-1185">Reference proteome</keyword>
<dbReference type="AlphaFoldDB" id="A0AAW6TUM6"/>
<dbReference type="SUPFAM" id="SSF55545">
    <property type="entry name" value="beta-N-acetylhexosaminidase-like domain"/>
    <property type="match status" value="1"/>
</dbReference>
<dbReference type="GO" id="GO:0046559">
    <property type="term" value="F:alpha-glucuronidase activity"/>
    <property type="evidence" value="ECO:0007669"/>
    <property type="project" value="InterPro"/>
</dbReference>
<feature type="chain" id="PRO_5043330770" evidence="2">
    <location>
        <begin position="24"/>
        <end position="596"/>
    </location>
</feature>
<evidence type="ECO:0000256" key="2">
    <source>
        <dbReference type="SAM" id="SignalP"/>
    </source>
</evidence>
<dbReference type="InterPro" id="IPR005154">
    <property type="entry name" value="Glyco_hydro_67_aGlcAse_N"/>
</dbReference>
<dbReference type="InterPro" id="IPR032287">
    <property type="entry name" value="DUF4838"/>
</dbReference>
<dbReference type="Proteomes" id="UP001431776">
    <property type="component" value="Unassembled WGS sequence"/>
</dbReference>
<dbReference type="Pfam" id="PF03648">
    <property type="entry name" value="Glyco_hydro_67N"/>
    <property type="match status" value="1"/>
</dbReference>
<dbReference type="GO" id="GO:0045493">
    <property type="term" value="P:xylan catabolic process"/>
    <property type="evidence" value="ECO:0007669"/>
    <property type="project" value="InterPro"/>
</dbReference>
<reference evidence="4" key="1">
    <citation type="submission" date="2023-05" db="EMBL/GenBank/DDBJ databases">
        <title>Anaerotaeda fermentans gen. nov., sp. nov., a novel anaerobic planctomycete of the new family within the order Sedimentisphaerales isolated from Taman Peninsula, Russia.</title>
        <authorList>
            <person name="Khomyakova M.A."/>
            <person name="Merkel A.Y."/>
            <person name="Slobodkin A.I."/>
        </authorList>
    </citation>
    <scope>NUCLEOTIDE SEQUENCE</scope>
    <source>
        <strain evidence="4">M17dextr</strain>
    </source>
</reference>
<feature type="signal peptide" evidence="2">
    <location>
        <begin position="1"/>
        <end position="23"/>
    </location>
</feature>
<evidence type="ECO:0000259" key="3">
    <source>
        <dbReference type="Pfam" id="PF03648"/>
    </source>
</evidence>
<keyword evidence="1" id="KW-0378">Hydrolase</keyword>
<evidence type="ECO:0000313" key="5">
    <source>
        <dbReference type="Proteomes" id="UP001431776"/>
    </source>
</evidence>
<proteinExistence type="predicted"/>
<sequence>MITKTSIAWLCVIVGLLATWSPAAVTLSENGRVKATIVVAADAQPAEKHAATELATFLAQVSGGPFAVAGEPNQATANIYVGPQAAKIAQSDFSTDGLGEEGIVIRTVPNGLILAGGRTRGTLYAVYTFLEDHLGCRWWSSTESTIPSKPTVVLNDIDLRYVPVLEYREPYWFDAFDGDWAARNKCNGQGHRLRAEHGGKHIYEGFVHTFFPLIPPQKYFADHPEWFSEIDGQRKHERAQLCLTNEEMRKELVKNLRERLRNNPAATIASVSQNDWYGNCQCAACKAVEDEEESPAGLMLRFVNAVAADIEQEFPHVAISTLAYQYTRKPPKHVKPRPNVIVRLCSIECSFSKPLADERNKPFRDDIVGWSQICNRLYIWDYTTNFRHHIMPHPNLRVLGPNVKFFVDHSVKGIFEQGAYTTNGAEMAELRAWVLAKLLWDPSRNGNQLVNEFIEGYYGPAGPYINKYLATMHDAVEENGDWLGCFEKHTAKYLNFETLTKARIYLLAAEEQVKDNPELRFRVQVAQLPVMYTFMMRWTELREAAKAANAEWPMPESIRSAYDRFMEIAGKKHVTRLDEWNAGFGALEKALARAEQ</sequence>
<dbReference type="EMBL" id="JASCXX010000001">
    <property type="protein sequence ID" value="MDI6447424.1"/>
    <property type="molecule type" value="Genomic_DNA"/>
</dbReference>
<feature type="domain" description="Alpha glucuronidase N-terminal" evidence="3">
    <location>
        <begin position="34"/>
        <end position="128"/>
    </location>
</feature>
<dbReference type="Gene3D" id="3.30.379.10">
    <property type="entry name" value="Chitobiase/beta-hexosaminidase domain 2-like"/>
    <property type="match status" value="1"/>
</dbReference>
<keyword evidence="2" id="KW-0732">Signal</keyword>
<gene>
    <name evidence="4" type="ORF">QJ522_00080</name>
</gene>
<accession>A0AAW6TUM6</accession>